<dbReference type="InterPro" id="IPR050445">
    <property type="entry name" value="Bact_polysacc_biosynth/exp"/>
</dbReference>
<comment type="subcellular location">
    <subcellularLocation>
        <location evidence="1">Cell membrane</location>
        <topology evidence="1">Multi-pass membrane protein</topology>
    </subcellularLocation>
</comment>
<dbReference type="OrthoDB" id="9812433at2"/>
<evidence type="ECO:0000256" key="8">
    <source>
        <dbReference type="SAM" id="Phobius"/>
    </source>
</evidence>
<keyword evidence="11" id="KW-1185">Reference proteome</keyword>
<evidence type="ECO:0000259" key="9">
    <source>
        <dbReference type="Pfam" id="PF02706"/>
    </source>
</evidence>
<reference evidence="10 11" key="1">
    <citation type="submission" date="2017-11" db="EMBL/GenBank/DDBJ databases">
        <title>Genomic Encyclopedia of Archaeal and Bacterial Type Strains, Phase II (KMG-II): From Individual Species to Whole Genera.</title>
        <authorList>
            <person name="Goeker M."/>
        </authorList>
    </citation>
    <scope>NUCLEOTIDE SEQUENCE [LARGE SCALE GENOMIC DNA]</scope>
    <source>
        <strain evidence="10 11">DSM 16400</strain>
    </source>
</reference>
<evidence type="ECO:0000256" key="4">
    <source>
        <dbReference type="ARBA" id="ARBA00022692"/>
    </source>
</evidence>
<dbReference type="Proteomes" id="UP000231742">
    <property type="component" value="Unassembled WGS sequence"/>
</dbReference>
<evidence type="ECO:0000256" key="7">
    <source>
        <dbReference type="SAM" id="MobiDB-lite"/>
    </source>
</evidence>
<dbReference type="InterPro" id="IPR003856">
    <property type="entry name" value="LPS_length_determ_N"/>
</dbReference>
<evidence type="ECO:0000256" key="1">
    <source>
        <dbReference type="ARBA" id="ARBA00004651"/>
    </source>
</evidence>
<dbReference type="InterPro" id="IPR027417">
    <property type="entry name" value="P-loop_NTPase"/>
</dbReference>
<dbReference type="PANTHER" id="PTHR32309">
    <property type="entry name" value="TYROSINE-PROTEIN KINASE"/>
    <property type="match status" value="1"/>
</dbReference>
<feature type="compositionally biased region" description="Pro residues" evidence="7">
    <location>
        <begin position="463"/>
        <end position="478"/>
    </location>
</feature>
<organism evidence="10 11">
    <name type="scientific">Salinibacterium amurskyense</name>
    <dbReference type="NCBI Taxonomy" id="205941"/>
    <lineage>
        <taxon>Bacteria</taxon>
        <taxon>Bacillati</taxon>
        <taxon>Actinomycetota</taxon>
        <taxon>Actinomycetes</taxon>
        <taxon>Micrococcales</taxon>
        <taxon>Microbacteriaceae</taxon>
        <taxon>Salinibacterium</taxon>
    </lineage>
</organism>
<keyword evidence="3" id="KW-1003">Cell membrane</keyword>
<feature type="transmembrane region" description="Helical" evidence="8">
    <location>
        <begin position="170"/>
        <end position="191"/>
    </location>
</feature>
<dbReference type="Pfam" id="PF02706">
    <property type="entry name" value="Wzz"/>
    <property type="match status" value="1"/>
</dbReference>
<comment type="caution">
    <text evidence="10">The sequence shown here is derived from an EMBL/GenBank/DDBJ whole genome shotgun (WGS) entry which is preliminary data.</text>
</comment>
<keyword evidence="6 8" id="KW-0472">Membrane</keyword>
<accession>A0A2M9D634</accession>
<dbReference type="PANTHER" id="PTHR32309:SF31">
    <property type="entry name" value="CAPSULAR EXOPOLYSACCHARIDE FAMILY"/>
    <property type="match status" value="1"/>
</dbReference>
<keyword evidence="5 8" id="KW-1133">Transmembrane helix</keyword>
<comment type="similarity">
    <text evidence="2">Belongs to the CpsC/CapA family.</text>
</comment>
<dbReference type="RefSeq" id="WP_157847463.1">
    <property type="nucleotide sequence ID" value="NZ_BMZU01000001.1"/>
</dbReference>
<feature type="transmembrane region" description="Helical" evidence="8">
    <location>
        <begin position="14"/>
        <end position="36"/>
    </location>
</feature>
<gene>
    <name evidence="10" type="ORF">CLV85_0336</name>
</gene>
<dbReference type="GO" id="GO:0005886">
    <property type="term" value="C:plasma membrane"/>
    <property type="evidence" value="ECO:0007669"/>
    <property type="project" value="UniProtKB-SubCell"/>
</dbReference>
<name>A0A2M9D634_9MICO</name>
<evidence type="ECO:0000256" key="6">
    <source>
        <dbReference type="ARBA" id="ARBA00023136"/>
    </source>
</evidence>
<dbReference type="EMBL" id="PGFH01000001">
    <property type="protein sequence ID" value="PJJ81165.1"/>
    <property type="molecule type" value="Genomic_DNA"/>
</dbReference>
<evidence type="ECO:0000313" key="11">
    <source>
        <dbReference type="Proteomes" id="UP000231742"/>
    </source>
</evidence>
<dbReference type="SUPFAM" id="SSF52540">
    <property type="entry name" value="P-loop containing nucleoside triphosphate hydrolases"/>
    <property type="match status" value="1"/>
</dbReference>
<proteinExistence type="inferred from homology"/>
<dbReference type="Gene3D" id="3.40.50.300">
    <property type="entry name" value="P-loop containing nucleotide triphosphate hydrolases"/>
    <property type="match status" value="1"/>
</dbReference>
<protein>
    <submittedName>
        <fullName evidence="10">Capsular polysaccharide biosynthesis protein</fullName>
    </submittedName>
</protein>
<feature type="domain" description="Polysaccharide chain length determinant N-terminal" evidence="9">
    <location>
        <begin position="7"/>
        <end position="87"/>
    </location>
</feature>
<evidence type="ECO:0000256" key="2">
    <source>
        <dbReference type="ARBA" id="ARBA00006683"/>
    </source>
</evidence>
<sequence>MESLSYLEIFRQRWLAILIAVVVGVGSAALIAFSIAPTYTSTATLFLSVKDVNATLAERSQFSLARVNSYTDLVRSSEVLEPVISSLDLNLTVQELRSQVSATNPNSTVNINIAAEASSAQDAALIANAVADSLSRLVSRVENFGTFSVSLERLIPALPPSAPSAPQKTVILGLGLVAGLAAGAVLALLLARFDHRMRQPADVRRVTGLPVLAAVPRGHRRARGQAPGAESTVDAAYAEALARITQANGGTVPRILLLAPAGATAHHASVSLGVVGAVAATGRQALFVEAEASTVDDGALAHYAGEAGVAELLNETTTLAEVARPLEDSDALCVTAGVAATTEVTAEKTLRSVLTRFISRADVVVTQATSESRPLSIPLLAPFTEVAIVVVRYNHSSEAELAQTVSQLRIAGVRPLGVLLTDVPNARHIELMATWTPEDFANAPAKAHVHLRRKADKSAPKPAATPKPSPPKPAPPAPRSTSALTNADNRPATDAPADDGADTAAAVRSSENERVVVD</sequence>
<keyword evidence="4 8" id="KW-0812">Transmembrane</keyword>
<evidence type="ECO:0000313" key="10">
    <source>
        <dbReference type="EMBL" id="PJJ81165.1"/>
    </source>
</evidence>
<evidence type="ECO:0000256" key="3">
    <source>
        <dbReference type="ARBA" id="ARBA00022475"/>
    </source>
</evidence>
<dbReference type="AlphaFoldDB" id="A0A2M9D634"/>
<evidence type="ECO:0000256" key="5">
    <source>
        <dbReference type="ARBA" id="ARBA00022989"/>
    </source>
</evidence>
<feature type="region of interest" description="Disordered" evidence="7">
    <location>
        <begin position="445"/>
        <end position="518"/>
    </location>
</feature>